<evidence type="ECO:0000256" key="2">
    <source>
        <dbReference type="SAM" id="SignalP"/>
    </source>
</evidence>
<keyword evidence="1 2" id="KW-0732">Signal</keyword>
<dbReference type="Proteomes" id="UP001061361">
    <property type="component" value="Chromosome"/>
</dbReference>
<organism evidence="4 5">
    <name type="scientific">Pseudodesulfovibrio portus</name>
    <dbReference type="NCBI Taxonomy" id="231439"/>
    <lineage>
        <taxon>Bacteria</taxon>
        <taxon>Pseudomonadati</taxon>
        <taxon>Thermodesulfobacteriota</taxon>
        <taxon>Desulfovibrionia</taxon>
        <taxon>Desulfovibrionales</taxon>
        <taxon>Desulfovibrionaceae</taxon>
    </lineage>
</organism>
<sequence length="263" mass="29853">MAFRLRAAGRFLAACFLCVLLLCQPASGAGAVLVIDYPDYWPFFSRMETGEMTGFFYDIVTEALGKMGVETRWREFPWGRCQCNVEAGETGAMITVPTPDRLEYAATHPDPFYLKQLNVFTYKGHPRLDFIRNMKTLDDIKAGGLTVVTYNSNSWNDRNIRSRGIKIYETPLLKSVWRMLAVKRGDIVIEWPVAAWADINATDVGRDEIVETDVTFDPMPFHLLISKKSPLVGILSEFNEIILEMRESGRIAEIVAKYTHPAR</sequence>
<evidence type="ECO:0000256" key="1">
    <source>
        <dbReference type="ARBA" id="ARBA00022729"/>
    </source>
</evidence>
<feature type="domain" description="Solute-binding protein family 3/N-terminal" evidence="3">
    <location>
        <begin position="32"/>
        <end position="262"/>
    </location>
</feature>
<feature type="signal peptide" evidence="2">
    <location>
        <begin position="1"/>
        <end position="28"/>
    </location>
</feature>
<proteinExistence type="predicted"/>
<dbReference type="Pfam" id="PF00497">
    <property type="entry name" value="SBP_bac_3"/>
    <property type="match status" value="1"/>
</dbReference>
<evidence type="ECO:0000259" key="3">
    <source>
        <dbReference type="SMART" id="SM00062"/>
    </source>
</evidence>
<dbReference type="SMART" id="SM00062">
    <property type="entry name" value="PBPb"/>
    <property type="match status" value="1"/>
</dbReference>
<dbReference type="PANTHER" id="PTHR35936">
    <property type="entry name" value="MEMBRANE-BOUND LYTIC MUREIN TRANSGLYCOSYLASE F"/>
    <property type="match status" value="1"/>
</dbReference>
<evidence type="ECO:0000313" key="4">
    <source>
        <dbReference type="EMBL" id="BDQ33343.1"/>
    </source>
</evidence>
<accession>A0ABN6RUF8</accession>
<reference evidence="4" key="1">
    <citation type="submission" date="2022-08" db="EMBL/GenBank/DDBJ databases">
        <title>Genome Sequence of the sulphate-reducing bacterium, Pseudodesulfovibrio portus JCM14722.</title>
        <authorList>
            <person name="Kondo R."/>
            <person name="Kataoka T."/>
        </authorList>
    </citation>
    <scope>NUCLEOTIDE SEQUENCE</scope>
    <source>
        <strain evidence="4">JCM 14722</strain>
    </source>
</reference>
<protein>
    <recommendedName>
        <fullName evidence="3">Solute-binding protein family 3/N-terminal domain-containing protein</fullName>
    </recommendedName>
</protein>
<evidence type="ECO:0000313" key="5">
    <source>
        <dbReference type="Proteomes" id="UP001061361"/>
    </source>
</evidence>
<dbReference type="EMBL" id="AP026708">
    <property type="protein sequence ID" value="BDQ33343.1"/>
    <property type="molecule type" value="Genomic_DNA"/>
</dbReference>
<gene>
    <name evidence="4" type="ORF">JCM14722_08850</name>
</gene>
<dbReference type="PANTHER" id="PTHR35936:SF35">
    <property type="entry name" value="L-CYSTINE-BINDING PROTEIN TCYJ"/>
    <property type="match status" value="1"/>
</dbReference>
<dbReference type="Gene3D" id="3.40.190.10">
    <property type="entry name" value="Periplasmic binding protein-like II"/>
    <property type="match status" value="2"/>
</dbReference>
<feature type="chain" id="PRO_5046019371" description="Solute-binding protein family 3/N-terminal domain-containing protein" evidence="2">
    <location>
        <begin position="29"/>
        <end position="263"/>
    </location>
</feature>
<name>A0ABN6RUF8_9BACT</name>
<dbReference type="RefSeq" id="WP_264983396.1">
    <property type="nucleotide sequence ID" value="NZ_AP026708.1"/>
</dbReference>
<dbReference type="SUPFAM" id="SSF53850">
    <property type="entry name" value="Periplasmic binding protein-like II"/>
    <property type="match status" value="1"/>
</dbReference>
<dbReference type="InterPro" id="IPR001638">
    <property type="entry name" value="Solute-binding_3/MltF_N"/>
</dbReference>
<keyword evidence="5" id="KW-1185">Reference proteome</keyword>